<dbReference type="GO" id="GO:0005886">
    <property type="term" value="C:plasma membrane"/>
    <property type="evidence" value="ECO:0007669"/>
    <property type="project" value="TreeGrafter"/>
</dbReference>
<comment type="subcellular location">
    <subcellularLocation>
        <location evidence="1">Membrane</location>
        <topology evidence="1">Multi-pass membrane protein</topology>
    </subcellularLocation>
</comment>
<feature type="transmembrane region" description="Helical" evidence="5">
    <location>
        <begin position="424"/>
        <end position="444"/>
    </location>
</feature>
<evidence type="ECO:0008006" key="8">
    <source>
        <dbReference type="Google" id="ProtNLM"/>
    </source>
</evidence>
<keyword evidence="4 5" id="KW-0472">Membrane</keyword>
<evidence type="ECO:0000313" key="7">
    <source>
        <dbReference type="Proteomes" id="UP001412239"/>
    </source>
</evidence>
<evidence type="ECO:0000256" key="4">
    <source>
        <dbReference type="ARBA" id="ARBA00023136"/>
    </source>
</evidence>
<feature type="transmembrane region" description="Helical" evidence="5">
    <location>
        <begin position="171"/>
        <end position="194"/>
    </location>
</feature>
<dbReference type="EMBL" id="LN891049">
    <property type="protein sequence ID" value="CUS10361.1"/>
    <property type="molecule type" value="Genomic_DNA"/>
</dbReference>
<keyword evidence="7" id="KW-1185">Reference proteome</keyword>
<evidence type="ECO:0000256" key="5">
    <source>
        <dbReference type="SAM" id="Phobius"/>
    </source>
</evidence>
<feature type="transmembrane region" description="Helical" evidence="5">
    <location>
        <begin position="392"/>
        <end position="412"/>
    </location>
</feature>
<dbReference type="InterPro" id="IPR003689">
    <property type="entry name" value="ZIP"/>
</dbReference>
<name>A0A292PU92_9PEZI</name>
<dbReference type="GO" id="GO:0005385">
    <property type="term" value="F:zinc ion transmembrane transporter activity"/>
    <property type="evidence" value="ECO:0007669"/>
    <property type="project" value="TreeGrafter"/>
</dbReference>
<protein>
    <recommendedName>
        <fullName evidence="8">Zinc/iron permease</fullName>
    </recommendedName>
</protein>
<evidence type="ECO:0000256" key="3">
    <source>
        <dbReference type="ARBA" id="ARBA00022989"/>
    </source>
</evidence>
<dbReference type="PANTHER" id="PTHR11040:SF44">
    <property type="entry name" value="PROTEIN ZNTC-RELATED"/>
    <property type="match status" value="1"/>
</dbReference>
<evidence type="ECO:0000256" key="1">
    <source>
        <dbReference type="ARBA" id="ARBA00004141"/>
    </source>
</evidence>
<feature type="transmembrane region" description="Helical" evidence="5">
    <location>
        <begin position="206"/>
        <end position="227"/>
    </location>
</feature>
<dbReference type="Pfam" id="PF02535">
    <property type="entry name" value="Zip"/>
    <property type="match status" value="1"/>
</dbReference>
<proteinExistence type="predicted"/>
<evidence type="ECO:0000256" key="2">
    <source>
        <dbReference type="ARBA" id="ARBA00022692"/>
    </source>
</evidence>
<feature type="transmembrane region" description="Helical" evidence="5">
    <location>
        <begin position="357"/>
        <end position="380"/>
    </location>
</feature>
<evidence type="ECO:0000313" key="6">
    <source>
        <dbReference type="EMBL" id="CUS10361.1"/>
    </source>
</evidence>
<organism evidence="6 7">
    <name type="scientific">Tuber aestivum</name>
    <name type="common">summer truffle</name>
    <dbReference type="NCBI Taxonomy" id="59557"/>
    <lineage>
        <taxon>Eukaryota</taxon>
        <taxon>Fungi</taxon>
        <taxon>Dikarya</taxon>
        <taxon>Ascomycota</taxon>
        <taxon>Pezizomycotina</taxon>
        <taxon>Pezizomycetes</taxon>
        <taxon>Pezizales</taxon>
        <taxon>Tuberaceae</taxon>
        <taxon>Tuber</taxon>
    </lineage>
</organism>
<sequence>MNLYLTAPVALAPTLKLRVHMAAMNQWSLGWQAVLSRIAFSRFTGVSPLRLGSILYKSDGSPRYCTPQYSIPIVPVATVSASASFPGSYSGCHTHDGETFCVGPDGKDFLIKALSNNDTERSEHNDGRGEHGGEETKQNCHFHAGVEHCTAGSSTSSPGLSCARSQRDYNIPLRIGATFTILVTSSIAVFAPIFLKQFTKLSATCLTFTIIKQFGTGVIIATAYVHLLTHAQLLLGSDCVGDLGYESTATGIAMVGAFLSFLLEYLGARFIDRRRCRNSTSTTPASSVLDPKYSEGVITAAPPGHVHGGVSGNGNDDKLSVAVMEMGIIFHSIRSPPLSSSPHPDSALTNRIGDSGFVTLFIVIIFHQMFEGLALGARIASLPIDTRLLIKLLMGAGFAAITPIGMAIGIGVRNEFNGNDKATIIALATLDALSAGVLVWVALVEMWAADWLYGNLKNSSAKKTTIAMLALVSGMVLMGLLGKWA</sequence>
<dbReference type="Proteomes" id="UP001412239">
    <property type="component" value="Unassembled WGS sequence"/>
</dbReference>
<feature type="transmembrane region" description="Helical" evidence="5">
    <location>
        <begin position="247"/>
        <end position="267"/>
    </location>
</feature>
<keyword evidence="3 5" id="KW-1133">Transmembrane helix</keyword>
<reference evidence="6" key="1">
    <citation type="submission" date="2015-10" db="EMBL/GenBank/DDBJ databases">
        <authorList>
            <person name="Regsiter A."/>
            <person name="william w."/>
        </authorList>
    </citation>
    <scope>NUCLEOTIDE SEQUENCE</scope>
    <source>
        <strain evidence="6">Montdore</strain>
    </source>
</reference>
<dbReference type="AlphaFoldDB" id="A0A292PU92"/>
<dbReference type="PANTHER" id="PTHR11040">
    <property type="entry name" value="ZINC/IRON TRANSPORTER"/>
    <property type="match status" value="1"/>
</dbReference>
<accession>A0A292PU92</accession>
<feature type="transmembrane region" description="Helical" evidence="5">
    <location>
        <begin position="464"/>
        <end position="482"/>
    </location>
</feature>
<gene>
    <name evidence="6" type="ORF">GSTUAT00005543001</name>
</gene>
<keyword evidence="2 5" id="KW-0812">Transmembrane</keyword>